<dbReference type="Proteomes" id="UP001597461">
    <property type="component" value="Unassembled WGS sequence"/>
</dbReference>
<dbReference type="InterPro" id="IPR001789">
    <property type="entry name" value="Sig_transdc_resp-reg_receiver"/>
</dbReference>
<accession>A0ABW5MGF2</accession>
<dbReference type="RefSeq" id="WP_379074774.1">
    <property type="nucleotide sequence ID" value="NZ_JBHULL010000003.1"/>
</dbReference>
<feature type="modified residue" description="4-aspartylphosphate" evidence="2">
    <location>
        <position position="88"/>
    </location>
</feature>
<dbReference type="InterPro" id="IPR011006">
    <property type="entry name" value="CheY-like_superfamily"/>
</dbReference>
<dbReference type="PANTHER" id="PTHR48111">
    <property type="entry name" value="REGULATOR OF RPOS"/>
    <property type="match status" value="1"/>
</dbReference>
<evidence type="ECO:0000259" key="3">
    <source>
        <dbReference type="PROSITE" id="PS50110"/>
    </source>
</evidence>
<evidence type="ECO:0000256" key="2">
    <source>
        <dbReference type="PROSITE-ProRule" id="PRU00169"/>
    </source>
</evidence>
<dbReference type="Gene3D" id="3.40.50.2300">
    <property type="match status" value="1"/>
</dbReference>
<organism evidence="4 5">
    <name type="scientific">Pedobacter vanadiisoli</name>
    <dbReference type="NCBI Taxonomy" id="1761975"/>
    <lineage>
        <taxon>Bacteria</taxon>
        <taxon>Pseudomonadati</taxon>
        <taxon>Bacteroidota</taxon>
        <taxon>Sphingobacteriia</taxon>
        <taxon>Sphingobacteriales</taxon>
        <taxon>Sphingobacteriaceae</taxon>
        <taxon>Pedobacter</taxon>
    </lineage>
</organism>
<evidence type="ECO:0000256" key="1">
    <source>
        <dbReference type="ARBA" id="ARBA00023125"/>
    </source>
</evidence>
<dbReference type="SUPFAM" id="SSF52172">
    <property type="entry name" value="CheY-like"/>
    <property type="match status" value="1"/>
</dbReference>
<protein>
    <submittedName>
        <fullName evidence="4">LytR/AlgR family response regulator transcription factor</fullName>
    </submittedName>
</protein>
<comment type="caution">
    <text evidence="4">The sequence shown here is derived from an EMBL/GenBank/DDBJ whole genome shotgun (WGS) entry which is preliminary data.</text>
</comment>
<name>A0ABW5MGF2_9SPHI</name>
<evidence type="ECO:0000313" key="5">
    <source>
        <dbReference type="Proteomes" id="UP001597461"/>
    </source>
</evidence>
<feature type="domain" description="Response regulatory" evidence="3">
    <location>
        <begin position="36"/>
        <end position="149"/>
    </location>
</feature>
<dbReference type="PROSITE" id="PS50110">
    <property type="entry name" value="RESPONSE_REGULATORY"/>
    <property type="match status" value="1"/>
</dbReference>
<keyword evidence="1" id="KW-0238">DNA-binding</keyword>
<dbReference type="InterPro" id="IPR039420">
    <property type="entry name" value="WalR-like"/>
</dbReference>
<reference evidence="5" key="1">
    <citation type="journal article" date="2019" name="Int. J. Syst. Evol. Microbiol.">
        <title>The Global Catalogue of Microorganisms (GCM) 10K type strain sequencing project: providing services to taxonomists for standard genome sequencing and annotation.</title>
        <authorList>
            <consortium name="The Broad Institute Genomics Platform"/>
            <consortium name="The Broad Institute Genome Sequencing Center for Infectious Disease"/>
            <person name="Wu L."/>
            <person name="Ma J."/>
        </authorList>
    </citation>
    <scope>NUCLEOTIDE SEQUENCE [LARGE SCALE GENOMIC DNA]</scope>
    <source>
        <strain evidence="5">KCTC 42866</strain>
    </source>
</reference>
<keyword evidence="5" id="KW-1185">Reference proteome</keyword>
<keyword evidence="2" id="KW-0597">Phosphoprotein</keyword>
<proteinExistence type="predicted"/>
<dbReference type="CDD" id="cd00156">
    <property type="entry name" value="REC"/>
    <property type="match status" value="1"/>
</dbReference>
<evidence type="ECO:0000313" key="4">
    <source>
        <dbReference type="EMBL" id="MFD2581461.1"/>
    </source>
</evidence>
<dbReference type="EMBL" id="JBHULL010000003">
    <property type="protein sequence ID" value="MFD2581461.1"/>
    <property type="molecule type" value="Genomic_DNA"/>
</dbReference>
<gene>
    <name evidence="4" type="ORF">ACFSR6_03095</name>
</gene>
<dbReference type="SMART" id="SM00448">
    <property type="entry name" value="REC"/>
    <property type="match status" value="1"/>
</dbReference>
<sequence>MFKTTVLLPFLGLPIGIKANIVKLCTAYLDLPMYYSCAIVDDEQHAIDVLHDYIEETRFLKLFSTFNNPIDALKTISAGDRIDFLFLDIDMDGMKGTELSRHLRSKARFVIYASSHLENEVREIDSGFECYLGKPISMKRFAGTIDKLMRLNNLPINN</sequence>
<dbReference type="Pfam" id="PF00072">
    <property type="entry name" value="Response_reg"/>
    <property type="match status" value="1"/>
</dbReference>
<dbReference type="PANTHER" id="PTHR48111:SF17">
    <property type="entry name" value="TRANSCRIPTIONAL REGULATORY PROTEIN YPDB"/>
    <property type="match status" value="1"/>
</dbReference>